<keyword evidence="3" id="KW-1185">Reference proteome</keyword>
<dbReference type="PANTHER" id="PTHR43252:SF6">
    <property type="entry name" value="NEGATIVE TRANSCRIPTION REGULATOR PADR"/>
    <property type="match status" value="1"/>
</dbReference>
<evidence type="ECO:0000259" key="1">
    <source>
        <dbReference type="Pfam" id="PF03551"/>
    </source>
</evidence>
<dbReference type="Gene3D" id="6.10.140.1570">
    <property type="match status" value="1"/>
</dbReference>
<accession>A0ABT4X4Y1</accession>
<evidence type="ECO:0000313" key="2">
    <source>
        <dbReference type="EMBL" id="MDA7027348.1"/>
    </source>
</evidence>
<comment type="caution">
    <text evidence="2">The sequence shown here is derived from an EMBL/GenBank/DDBJ whole genome shotgun (WGS) entry which is preliminary data.</text>
</comment>
<protein>
    <submittedName>
        <fullName evidence="2">PadR family transcriptional regulator</fullName>
    </submittedName>
</protein>
<feature type="domain" description="Transcription regulator PadR N-terminal" evidence="1">
    <location>
        <begin position="7"/>
        <end position="80"/>
    </location>
</feature>
<dbReference type="InterPro" id="IPR036388">
    <property type="entry name" value="WH-like_DNA-bd_sf"/>
</dbReference>
<dbReference type="Proteomes" id="UP001211894">
    <property type="component" value="Unassembled WGS sequence"/>
</dbReference>
<dbReference type="Pfam" id="PF03551">
    <property type="entry name" value="PadR"/>
    <property type="match status" value="1"/>
</dbReference>
<sequence length="178" mass="20877">MKGKHVILGLLMEKEDSGYDINETLKTVFSHFYDGSYAMIYPTLRKLEKEGEIEKKVVIQEGKPNKNVYSITQKGIQEFDKFLQSPIKDDVLQSDFHVRMYFGEYVTNEQVMDWIQKEIDAKMALINQLEENYMKWKPNLTETQKISFDMGIALYRSQIDVLNEKLTIFIDGQEGKEK</sequence>
<organism evidence="2 3">
    <name type="scientific">Bacillus changyiensis</name>
    <dbReference type="NCBI Taxonomy" id="3004103"/>
    <lineage>
        <taxon>Bacteria</taxon>
        <taxon>Bacillati</taxon>
        <taxon>Bacillota</taxon>
        <taxon>Bacilli</taxon>
        <taxon>Bacillales</taxon>
        <taxon>Bacillaceae</taxon>
        <taxon>Bacillus</taxon>
    </lineage>
</organism>
<dbReference type="SUPFAM" id="SSF46785">
    <property type="entry name" value="Winged helix' DNA-binding domain"/>
    <property type="match status" value="1"/>
</dbReference>
<name>A0ABT4X4Y1_9BACI</name>
<dbReference type="EMBL" id="JAQKAB010000007">
    <property type="protein sequence ID" value="MDA7027348.1"/>
    <property type="molecule type" value="Genomic_DNA"/>
</dbReference>
<dbReference type="InterPro" id="IPR005149">
    <property type="entry name" value="Tscrpt_reg_PadR_N"/>
</dbReference>
<gene>
    <name evidence="2" type="ORF">PJ311_12185</name>
</gene>
<dbReference type="Gene3D" id="1.10.10.10">
    <property type="entry name" value="Winged helix-like DNA-binding domain superfamily/Winged helix DNA-binding domain"/>
    <property type="match status" value="1"/>
</dbReference>
<dbReference type="RefSeq" id="WP_271341183.1">
    <property type="nucleotide sequence ID" value="NZ_JAQKAB010000007.1"/>
</dbReference>
<dbReference type="PANTHER" id="PTHR43252">
    <property type="entry name" value="TRANSCRIPTIONAL REGULATOR YQJI"/>
    <property type="match status" value="1"/>
</dbReference>
<proteinExistence type="predicted"/>
<reference evidence="2 3" key="1">
    <citation type="submission" date="2023-01" db="EMBL/GenBank/DDBJ databases">
        <title>Bacillus changyiensis sp. nov., isolated from a coastal deposit.</title>
        <authorList>
            <person name="Xiao G."/>
            <person name="Lai Q."/>
            <person name="Hu Z."/>
            <person name="Shao Z."/>
        </authorList>
    </citation>
    <scope>NUCLEOTIDE SEQUENCE [LARGE SCALE GENOMIC DNA]</scope>
    <source>
        <strain evidence="2 3">CLL-7-23</strain>
    </source>
</reference>
<evidence type="ECO:0000313" key="3">
    <source>
        <dbReference type="Proteomes" id="UP001211894"/>
    </source>
</evidence>
<dbReference type="InterPro" id="IPR036390">
    <property type="entry name" value="WH_DNA-bd_sf"/>
</dbReference>